<accession>A0A6C0BX39</accession>
<dbReference type="InterPro" id="IPR008269">
    <property type="entry name" value="Lon_proteolytic"/>
</dbReference>
<keyword evidence="5" id="KW-0067">ATP-binding</keyword>
<dbReference type="Pfam" id="PF00004">
    <property type="entry name" value="AAA"/>
    <property type="match status" value="1"/>
</dbReference>
<keyword evidence="3" id="KW-0378">Hydrolase</keyword>
<dbReference type="SUPFAM" id="SSF54211">
    <property type="entry name" value="Ribosomal protein S5 domain 2-like"/>
    <property type="match status" value="1"/>
</dbReference>
<evidence type="ECO:0000256" key="4">
    <source>
        <dbReference type="ARBA" id="ARBA00022825"/>
    </source>
</evidence>
<dbReference type="GO" id="GO:0016887">
    <property type="term" value="F:ATP hydrolysis activity"/>
    <property type="evidence" value="ECO:0007669"/>
    <property type="project" value="InterPro"/>
</dbReference>
<dbReference type="PROSITE" id="PS51786">
    <property type="entry name" value="LON_PROTEOLYTIC"/>
    <property type="match status" value="1"/>
</dbReference>
<dbReference type="Pfam" id="PF22667">
    <property type="entry name" value="Lon_lid"/>
    <property type="match status" value="1"/>
</dbReference>
<keyword evidence="2" id="KW-0547">Nucleotide-binding</keyword>
<dbReference type="SMART" id="SM00382">
    <property type="entry name" value="AAA"/>
    <property type="match status" value="1"/>
</dbReference>
<dbReference type="GO" id="GO:0006515">
    <property type="term" value="P:protein quality control for misfolded or incompletely synthesized proteins"/>
    <property type="evidence" value="ECO:0007669"/>
    <property type="project" value="TreeGrafter"/>
</dbReference>
<dbReference type="SUPFAM" id="SSF52540">
    <property type="entry name" value="P-loop containing nucleoside triphosphate hydrolases"/>
    <property type="match status" value="1"/>
</dbReference>
<dbReference type="PANTHER" id="PTHR43718:SF2">
    <property type="entry name" value="LON PROTEASE HOMOLOG, MITOCHONDRIAL"/>
    <property type="match status" value="1"/>
</dbReference>
<protein>
    <recommendedName>
        <fullName evidence="6">Lon proteolytic domain-containing protein</fullName>
    </recommendedName>
</protein>
<dbReference type="InterPro" id="IPR003593">
    <property type="entry name" value="AAA+_ATPase"/>
</dbReference>
<feature type="domain" description="Lon proteolytic" evidence="6">
    <location>
        <begin position="894"/>
        <end position="1088"/>
    </location>
</feature>
<dbReference type="InterPro" id="IPR020568">
    <property type="entry name" value="Ribosomal_Su5_D2-typ_SF"/>
</dbReference>
<evidence type="ECO:0000256" key="2">
    <source>
        <dbReference type="ARBA" id="ARBA00022741"/>
    </source>
</evidence>
<name>A0A6C0BX39_9ZZZZ</name>
<dbReference type="InterPro" id="IPR027417">
    <property type="entry name" value="P-loop_NTPase"/>
</dbReference>
<dbReference type="Gene3D" id="3.40.50.300">
    <property type="entry name" value="P-loop containing nucleotide triphosphate hydrolases"/>
    <property type="match status" value="1"/>
</dbReference>
<evidence type="ECO:0000259" key="6">
    <source>
        <dbReference type="PROSITE" id="PS51786"/>
    </source>
</evidence>
<organism evidence="7">
    <name type="scientific">viral metagenome</name>
    <dbReference type="NCBI Taxonomy" id="1070528"/>
    <lineage>
        <taxon>unclassified sequences</taxon>
        <taxon>metagenomes</taxon>
        <taxon>organismal metagenomes</taxon>
    </lineage>
</organism>
<dbReference type="Gene3D" id="1.10.8.60">
    <property type="match status" value="1"/>
</dbReference>
<reference evidence="7" key="1">
    <citation type="journal article" date="2020" name="Nature">
        <title>Giant virus diversity and host interactions through global metagenomics.</title>
        <authorList>
            <person name="Schulz F."/>
            <person name="Roux S."/>
            <person name="Paez-Espino D."/>
            <person name="Jungbluth S."/>
            <person name="Walsh D.A."/>
            <person name="Denef V.J."/>
            <person name="McMahon K.D."/>
            <person name="Konstantinidis K.T."/>
            <person name="Eloe-Fadrosh E.A."/>
            <person name="Kyrpides N.C."/>
            <person name="Woyke T."/>
        </authorList>
    </citation>
    <scope>NUCLEOTIDE SEQUENCE</scope>
    <source>
        <strain evidence="7">GVMAG-M-3300020166-5</strain>
    </source>
</reference>
<dbReference type="InterPro" id="IPR003959">
    <property type="entry name" value="ATPase_AAA_core"/>
</dbReference>
<evidence type="ECO:0000313" key="7">
    <source>
        <dbReference type="EMBL" id="QHS97015.1"/>
    </source>
</evidence>
<dbReference type="Pfam" id="PF05362">
    <property type="entry name" value="Lon_C"/>
    <property type="match status" value="1"/>
</dbReference>
<dbReference type="InterPro" id="IPR054594">
    <property type="entry name" value="Lon_lid"/>
</dbReference>
<proteinExistence type="predicted"/>
<keyword evidence="4" id="KW-0720">Serine protease</keyword>
<dbReference type="Gene3D" id="3.30.230.10">
    <property type="match status" value="1"/>
</dbReference>
<dbReference type="GO" id="GO:0005524">
    <property type="term" value="F:ATP binding"/>
    <property type="evidence" value="ECO:0007669"/>
    <property type="project" value="UniProtKB-KW"/>
</dbReference>
<evidence type="ECO:0000256" key="3">
    <source>
        <dbReference type="ARBA" id="ARBA00022801"/>
    </source>
</evidence>
<dbReference type="InterPro" id="IPR027065">
    <property type="entry name" value="Lon_Prtase"/>
</dbReference>
<dbReference type="PRINTS" id="PR00830">
    <property type="entry name" value="ENDOLAPTASE"/>
</dbReference>
<dbReference type="AlphaFoldDB" id="A0A6C0BX39"/>
<dbReference type="PANTHER" id="PTHR43718">
    <property type="entry name" value="LON PROTEASE"/>
    <property type="match status" value="1"/>
</dbReference>
<dbReference type="GO" id="GO:0004176">
    <property type="term" value="F:ATP-dependent peptidase activity"/>
    <property type="evidence" value="ECO:0007669"/>
    <property type="project" value="InterPro"/>
</dbReference>
<keyword evidence="1" id="KW-0645">Protease</keyword>
<dbReference type="GO" id="GO:0004252">
    <property type="term" value="F:serine-type endopeptidase activity"/>
    <property type="evidence" value="ECO:0007669"/>
    <property type="project" value="InterPro"/>
</dbReference>
<evidence type="ECO:0000256" key="1">
    <source>
        <dbReference type="ARBA" id="ARBA00022670"/>
    </source>
</evidence>
<sequence>MNKIIPNNSNLNIDISSTSITPTIIKKIAHLQNITKRTILAVQRYKSLDILGANEYNMCNLSLENIFSSLKTILYPIQKKQTYDADQVIQKLQELNSELSAIFKSYGTENIDDLINICFGQDFVKLRVKKKGFLARYDVMKKYVHPISYKAIRWKADHPKKNKLIQKNRIVEDFTIVESADTLECFDLGRTSKSFQTKVYGIKFAIQNTTERTTLIVSAMVDDIMLSCLNYSFVDDKLKNFKDNRPAGPEYHSPEFNIFLESMSLKDILVYDDDKLYARFIGYINQLVLIKQKTISQVTKEFINSELYGQRTTIIQLLIKSCEHEYQYLAYLLYDLLSNDVNGNIDSVEQTILFDSLPWAIKKHFRDAMRQTINYTNHLTNIDTNKIPLEQQICLLKADDTIKEKAMHKLKEVKAKSEDSGSKARQYLEGLLRIPFGIYRNEPILSVIDDCVNIFNSLVEKLQPSDKNASLFPIKKNYTSVEVFKYIKILEENYQEQFYNELIKGVSAKLNKMKRDELVEYVCHINVILKKHNIKYSKLCHSGKRSLYMIQQILAFIQHNKDNTAIIAEISKKYKCIDNNHVKLLETNSADINSKQAKIKTYLSDVKNILDDSVHGHDKAKRQIERIIGQWINGEKTGYCFGFEGPPGVGKTSFAKKGIAKCLQDDEGVPRPFSFIAVGGSSNGSTLDGHNYTYVGSTWGKIVDILMDNKCMNPIIFIDELDKVSQTEHGKEIIGILTHLIDPTQNDSFQDKYFNGVDLDLSKALFIFSYNNADIIDRILLDRIHRIKFDFLSLENKITITKKFLFSEIFKNMGLVDMIDIGDDVIKYIITEYTCESGVRKLKEILFEIVGEINIAILKDSTNVTLPICITGDDIKNKYLKNRQSVRIKMVNTSPSVGIITGLWANSVGQGGVLPIEARLYPCNNFLDLKLTGMQGDVMKESMKVAKTLAWSLLTKKQMITLQEDMHKTKYQGLHIHVPEGATPKDGPSAGTAITVVMYSIFTKKKIRCDYAITGEMCLQGKVTAIGGLPLKIMGGIRSGVKHFIYPKENDKDFDEFMEKYRDNPILEGICFHSVETIKEVFDMVFVK</sequence>
<dbReference type="EMBL" id="MN739283">
    <property type="protein sequence ID" value="QHS97015.1"/>
    <property type="molecule type" value="Genomic_DNA"/>
</dbReference>
<evidence type="ECO:0000256" key="5">
    <source>
        <dbReference type="ARBA" id="ARBA00022840"/>
    </source>
</evidence>
<dbReference type="InterPro" id="IPR014721">
    <property type="entry name" value="Ribsml_uS5_D2-typ_fold_subgr"/>
</dbReference>